<comment type="caution">
    <text evidence="2">The sequence shown here is derived from an EMBL/GenBank/DDBJ whole genome shotgun (WGS) entry which is preliminary data.</text>
</comment>
<name>A0A978ULG0_ZIZJJ</name>
<evidence type="ECO:0000313" key="2">
    <source>
        <dbReference type="EMBL" id="KAH7515662.1"/>
    </source>
</evidence>
<dbReference type="Proteomes" id="UP000813462">
    <property type="component" value="Unassembled WGS sequence"/>
</dbReference>
<proteinExistence type="predicted"/>
<evidence type="ECO:0000313" key="3">
    <source>
        <dbReference type="Proteomes" id="UP000813462"/>
    </source>
</evidence>
<dbReference type="AlphaFoldDB" id="A0A978ULG0"/>
<protein>
    <submittedName>
        <fullName evidence="2">Uncharacterized protein</fullName>
    </submittedName>
</protein>
<dbReference type="PANTHER" id="PTHR33132:SF92">
    <property type="entry name" value="SERINE-RICH PROTEIN"/>
    <property type="match status" value="1"/>
</dbReference>
<sequence length="129" mass="14542">MKEVVILPFTVYNDGGFLIETRVCFDEAFLLKRKIRRERECFMQMNNEQMMNKDMKVEIPSGNDQMGLVGSGGLTRQPSVSKNNCLCSPTTHAGSFRCRLHRTPSLQRTKSMDSASSRESTSKPNTTTA</sequence>
<gene>
    <name evidence="2" type="ORF">FEM48_Zijuj10G0050300</name>
</gene>
<feature type="region of interest" description="Disordered" evidence="1">
    <location>
        <begin position="98"/>
        <end position="129"/>
    </location>
</feature>
<feature type="compositionally biased region" description="Polar residues" evidence="1">
    <location>
        <begin position="104"/>
        <end position="129"/>
    </location>
</feature>
<dbReference type="EMBL" id="JAEACU010000010">
    <property type="protein sequence ID" value="KAH7515662.1"/>
    <property type="molecule type" value="Genomic_DNA"/>
</dbReference>
<evidence type="ECO:0000256" key="1">
    <source>
        <dbReference type="SAM" id="MobiDB-lite"/>
    </source>
</evidence>
<dbReference type="PANTHER" id="PTHR33132">
    <property type="entry name" value="OSJNBB0118P14.9 PROTEIN"/>
    <property type="match status" value="1"/>
</dbReference>
<accession>A0A978ULG0</accession>
<reference evidence="2" key="1">
    <citation type="journal article" date="2021" name="Front. Plant Sci.">
        <title>Chromosome-Scale Genome Assembly for Chinese Sour Jujube and Insights Into Its Genome Evolution and Domestication Signature.</title>
        <authorList>
            <person name="Shen L.-Y."/>
            <person name="Luo H."/>
            <person name="Wang X.-L."/>
            <person name="Wang X.-M."/>
            <person name="Qiu X.-J."/>
            <person name="Liu H."/>
            <person name="Zhou S.-S."/>
            <person name="Jia K.-H."/>
            <person name="Nie S."/>
            <person name="Bao Y.-T."/>
            <person name="Zhang R.-G."/>
            <person name="Yun Q.-Z."/>
            <person name="Chai Y.-H."/>
            <person name="Lu J.-Y."/>
            <person name="Li Y."/>
            <person name="Zhao S.-W."/>
            <person name="Mao J.-F."/>
            <person name="Jia S.-G."/>
            <person name="Mao Y.-M."/>
        </authorList>
    </citation>
    <scope>NUCLEOTIDE SEQUENCE</scope>
    <source>
        <strain evidence="2">AT0</strain>
        <tissue evidence="2">Leaf</tissue>
    </source>
</reference>
<organism evidence="2 3">
    <name type="scientific">Ziziphus jujuba var. spinosa</name>
    <dbReference type="NCBI Taxonomy" id="714518"/>
    <lineage>
        <taxon>Eukaryota</taxon>
        <taxon>Viridiplantae</taxon>
        <taxon>Streptophyta</taxon>
        <taxon>Embryophyta</taxon>
        <taxon>Tracheophyta</taxon>
        <taxon>Spermatophyta</taxon>
        <taxon>Magnoliopsida</taxon>
        <taxon>eudicotyledons</taxon>
        <taxon>Gunneridae</taxon>
        <taxon>Pentapetalae</taxon>
        <taxon>rosids</taxon>
        <taxon>fabids</taxon>
        <taxon>Rosales</taxon>
        <taxon>Rhamnaceae</taxon>
        <taxon>Paliureae</taxon>
        <taxon>Ziziphus</taxon>
    </lineage>
</organism>